<keyword evidence="3" id="KW-1185">Reference proteome</keyword>
<evidence type="ECO:0000313" key="2">
    <source>
        <dbReference type="EMBL" id="KAH3721140.1"/>
    </source>
</evidence>
<organism evidence="2 3">
    <name type="scientific">Dreissena polymorpha</name>
    <name type="common">Zebra mussel</name>
    <name type="synonym">Mytilus polymorpha</name>
    <dbReference type="NCBI Taxonomy" id="45954"/>
    <lineage>
        <taxon>Eukaryota</taxon>
        <taxon>Metazoa</taxon>
        <taxon>Spiralia</taxon>
        <taxon>Lophotrochozoa</taxon>
        <taxon>Mollusca</taxon>
        <taxon>Bivalvia</taxon>
        <taxon>Autobranchia</taxon>
        <taxon>Heteroconchia</taxon>
        <taxon>Euheterodonta</taxon>
        <taxon>Imparidentia</taxon>
        <taxon>Neoheterodontei</taxon>
        <taxon>Myida</taxon>
        <taxon>Dreissenoidea</taxon>
        <taxon>Dreissenidae</taxon>
        <taxon>Dreissena</taxon>
    </lineage>
</organism>
<reference evidence="2" key="1">
    <citation type="journal article" date="2019" name="bioRxiv">
        <title>The Genome of the Zebra Mussel, Dreissena polymorpha: A Resource for Invasive Species Research.</title>
        <authorList>
            <person name="McCartney M.A."/>
            <person name="Auch B."/>
            <person name="Kono T."/>
            <person name="Mallez S."/>
            <person name="Zhang Y."/>
            <person name="Obille A."/>
            <person name="Becker A."/>
            <person name="Abrahante J.E."/>
            <person name="Garbe J."/>
            <person name="Badalamenti J.P."/>
            <person name="Herman A."/>
            <person name="Mangelson H."/>
            <person name="Liachko I."/>
            <person name="Sullivan S."/>
            <person name="Sone E.D."/>
            <person name="Koren S."/>
            <person name="Silverstein K.A.T."/>
            <person name="Beckman K.B."/>
            <person name="Gohl D.M."/>
        </authorList>
    </citation>
    <scope>NUCLEOTIDE SEQUENCE</scope>
    <source>
        <strain evidence="2">Duluth1</strain>
        <tissue evidence="2">Whole animal</tissue>
    </source>
</reference>
<gene>
    <name evidence="2" type="ORF">DPMN_064056</name>
</gene>
<reference evidence="2" key="2">
    <citation type="submission" date="2020-11" db="EMBL/GenBank/DDBJ databases">
        <authorList>
            <person name="McCartney M.A."/>
            <person name="Auch B."/>
            <person name="Kono T."/>
            <person name="Mallez S."/>
            <person name="Becker A."/>
            <person name="Gohl D.M."/>
            <person name="Silverstein K.A.T."/>
            <person name="Koren S."/>
            <person name="Bechman K.B."/>
            <person name="Herman A."/>
            <person name="Abrahante J.E."/>
            <person name="Garbe J."/>
        </authorList>
    </citation>
    <scope>NUCLEOTIDE SEQUENCE</scope>
    <source>
        <strain evidence="2">Duluth1</strain>
        <tissue evidence="2">Whole animal</tissue>
    </source>
</reference>
<sequence>MTAVRQYDGDNAKMRQCDGGNQRRMAGRKRDARRRPLYKMGWWAQIETRQEKSRDWSFETNESVTWRRYLKPFQARKLKEDIRPTLSPNKAFSLLMKLISDSDETQPPSPFDIDINIPESSSNHIKNSTWDIDSALTKKILHDMGAEVLSQTSTDSCGSSETTPAITAYTENSQSSCSSFNLPPVPGAYMEGPLALSFQSLALPF</sequence>
<proteinExistence type="predicted"/>
<comment type="caution">
    <text evidence="2">The sequence shown here is derived from an EMBL/GenBank/DDBJ whole genome shotgun (WGS) entry which is preliminary data.</text>
</comment>
<dbReference type="EMBL" id="JAIWYP010000013">
    <property type="protein sequence ID" value="KAH3721140.1"/>
    <property type="molecule type" value="Genomic_DNA"/>
</dbReference>
<feature type="compositionally biased region" description="Basic and acidic residues" evidence="1">
    <location>
        <begin position="7"/>
        <end position="16"/>
    </location>
</feature>
<name>A0A9D4CCS1_DREPO</name>
<dbReference type="AlphaFoldDB" id="A0A9D4CCS1"/>
<feature type="region of interest" description="Disordered" evidence="1">
    <location>
        <begin position="1"/>
        <end position="32"/>
    </location>
</feature>
<accession>A0A9D4CCS1</accession>
<evidence type="ECO:0000256" key="1">
    <source>
        <dbReference type="SAM" id="MobiDB-lite"/>
    </source>
</evidence>
<protein>
    <submittedName>
        <fullName evidence="2">Uncharacterized protein</fullName>
    </submittedName>
</protein>
<dbReference type="Proteomes" id="UP000828390">
    <property type="component" value="Unassembled WGS sequence"/>
</dbReference>
<evidence type="ECO:0000313" key="3">
    <source>
        <dbReference type="Proteomes" id="UP000828390"/>
    </source>
</evidence>